<evidence type="ECO:0000313" key="1">
    <source>
        <dbReference type="EMBL" id="HFC03355.1"/>
    </source>
</evidence>
<accession>A0A7V2SIY1</accession>
<dbReference type="Gene3D" id="3.90.1140.10">
    <property type="entry name" value="Cyclic phosphodiesterase"/>
    <property type="match status" value="1"/>
</dbReference>
<dbReference type="Proteomes" id="UP000885722">
    <property type="component" value="Unassembled WGS sequence"/>
</dbReference>
<gene>
    <name evidence="1" type="ORF">ENJ74_00650</name>
</gene>
<dbReference type="AlphaFoldDB" id="A0A7V2SIY1"/>
<dbReference type="InterPro" id="IPR009097">
    <property type="entry name" value="Cyclic_Pdiesterase"/>
</dbReference>
<sequence>MRLFIASPVILYDYTELRKDFSKVFEGRWVEETALHLTWIFLGEQESEDPWRERLRRLTPLECPALLKGLGSFGRPPRIFHAKAKEKILYRKAGQLRRAGFELYRFTPHVTLCRIKKITDWRGYKELLEKYREKIIGEIKTEIVLYESDLCPDGAIYRKIEAVTE</sequence>
<comment type="caution">
    <text evidence="1">The sequence shown here is derived from an EMBL/GenBank/DDBJ whole genome shotgun (WGS) entry which is preliminary data.</text>
</comment>
<reference evidence="1" key="1">
    <citation type="journal article" date="2020" name="mSystems">
        <title>Genome- and Community-Level Interaction Insights into Carbon Utilization and Element Cycling Functions of Hydrothermarchaeota in Hydrothermal Sediment.</title>
        <authorList>
            <person name="Zhou Z."/>
            <person name="Liu Y."/>
            <person name="Xu W."/>
            <person name="Pan J."/>
            <person name="Luo Z.H."/>
            <person name="Li M."/>
        </authorList>
    </citation>
    <scope>NUCLEOTIDE SEQUENCE [LARGE SCALE GENOMIC DNA]</scope>
    <source>
        <strain evidence="1">HyVt-513</strain>
    </source>
</reference>
<proteinExistence type="predicted"/>
<name>A0A7V2SIY1_9BACT</name>
<protein>
    <submittedName>
        <fullName evidence="1">RNA 2',3'-cyclic phosphodiesterase</fullName>
    </submittedName>
</protein>
<dbReference type="EMBL" id="DRNO01000044">
    <property type="protein sequence ID" value="HFC03355.1"/>
    <property type="molecule type" value="Genomic_DNA"/>
</dbReference>
<organism evidence="1">
    <name type="scientific">Nitratifractor salsuginis</name>
    <dbReference type="NCBI Taxonomy" id="269261"/>
    <lineage>
        <taxon>Bacteria</taxon>
        <taxon>Pseudomonadati</taxon>
        <taxon>Campylobacterota</taxon>
        <taxon>Epsilonproteobacteria</taxon>
        <taxon>Campylobacterales</taxon>
        <taxon>Sulfurovaceae</taxon>
        <taxon>Nitratifractor</taxon>
    </lineage>
</organism>
<dbReference type="SUPFAM" id="SSF55144">
    <property type="entry name" value="LigT-like"/>
    <property type="match status" value="1"/>
</dbReference>